<name>A0A5J6N0U1_9PROT</name>
<dbReference type="SMART" id="SM00942">
    <property type="entry name" value="PriCT_1"/>
    <property type="match status" value="1"/>
</dbReference>
<dbReference type="Pfam" id="PF08708">
    <property type="entry name" value="PriCT_1"/>
    <property type="match status" value="1"/>
</dbReference>
<dbReference type="Gene3D" id="3.30.720.160">
    <property type="entry name" value="Bifunctional DNA primase/polymerase, N-terminal"/>
    <property type="match status" value="1"/>
</dbReference>
<dbReference type="CDD" id="cd04859">
    <property type="entry name" value="Prim_Pol"/>
    <property type="match status" value="1"/>
</dbReference>
<dbReference type="RefSeq" id="WP_151118320.1">
    <property type="nucleotide sequence ID" value="NZ_CP042582.1"/>
</dbReference>
<proteinExistence type="predicted"/>
<organism evidence="3 4">
    <name type="scientific">Hypericibacter adhaerens</name>
    <dbReference type="NCBI Taxonomy" id="2602016"/>
    <lineage>
        <taxon>Bacteria</taxon>
        <taxon>Pseudomonadati</taxon>
        <taxon>Pseudomonadota</taxon>
        <taxon>Alphaproteobacteria</taxon>
        <taxon>Rhodospirillales</taxon>
        <taxon>Dongiaceae</taxon>
        <taxon>Hypericibacter</taxon>
    </lineage>
</organism>
<dbReference type="SMART" id="SM00943">
    <property type="entry name" value="Prim-Pol"/>
    <property type="match status" value="1"/>
</dbReference>
<sequence length="265" mass="29548">MQSPAEWAAYYRRLGFSVIPLRHGDKRPLLRWEPYQRRPASDEEIGAWFRRWPDANLGVVTGAVSNLIVLDIDPAHGGEESLTGIERQYGQLPPTPEAVTGGGGRHLYFRHPGGVVRNRAAMAPGLDLRADGGYVVVPPSLHPSGRHYAWREGLRPDQAVLAPPPSWLTMAEPGDSGRVGHPLRYWRSMVRGGVEQGERNSRIASLTGHLLWHEVDPAIVLELMLCWNAYRCRPPLPEDEVERVVESIRRTHARHAGGGEDEPRG</sequence>
<evidence type="ECO:0000259" key="2">
    <source>
        <dbReference type="SMART" id="SM00943"/>
    </source>
</evidence>
<keyword evidence="4" id="KW-1185">Reference proteome</keyword>
<evidence type="ECO:0000259" key="1">
    <source>
        <dbReference type="SMART" id="SM00942"/>
    </source>
</evidence>
<dbReference type="EMBL" id="CP042582">
    <property type="protein sequence ID" value="QEX22874.1"/>
    <property type="molecule type" value="Genomic_DNA"/>
</dbReference>
<dbReference type="OrthoDB" id="123525at2"/>
<protein>
    <submittedName>
        <fullName evidence="3">DNA primase</fullName>
    </submittedName>
</protein>
<dbReference type="Proteomes" id="UP000325797">
    <property type="component" value="Chromosome"/>
</dbReference>
<dbReference type="AlphaFoldDB" id="A0A5J6N0U1"/>
<dbReference type="InterPro" id="IPR015330">
    <property type="entry name" value="DNA_primase/pol_bifunc_N"/>
</dbReference>
<evidence type="ECO:0000313" key="3">
    <source>
        <dbReference type="EMBL" id="QEX22874.1"/>
    </source>
</evidence>
<evidence type="ECO:0000313" key="4">
    <source>
        <dbReference type="Proteomes" id="UP000325797"/>
    </source>
</evidence>
<feature type="domain" description="Primase C-terminal 1" evidence="1">
    <location>
        <begin position="188"/>
        <end position="254"/>
    </location>
</feature>
<dbReference type="SUPFAM" id="SSF56747">
    <property type="entry name" value="Prim-pol domain"/>
    <property type="match status" value="1"/>
</dbReference>
<dbReference type="InterPro" id="IPR014820">
    <property type="entry name" value="PriCT_1"/>
</dbReference>
<dbReference type="KEGG" id="hadh:FRZ61_28080"/>
<feature type="domain" description="DNA primase/polymerase bifunctional N-terminal" evidence="2">
    <location>
        <begin position="8"/>
        <end position="168"/>
    </location>
</feature>
<accession>A0A5J6N0U1</accession>
<gene>
    <name evidence="3" type="ORF">FRZ61_28080</name>
</gene>
<reference evidence="3 4" key="1">
    <citation type="submission" date="2019-08" db="EMBL/GenBank/DDBJ databases">
        <title>Hyperibacter terrae gen. nov., sp. nov. and Hyperibacter viscosus sp. nov., two new members in the family Rhodospirillaceae isolated from the rhizosphere of Hypericum perforatum.</title>
        <authorList>
            <person name="Noviana Z."/>
        </authorList>
    </citation>
    <scope>NUCLEOTIDE SEQUENCE [LARGE SCALE GENOMIC DNA]</scope>
    <source>
        <strain evidence="3 4">R5959</strain>
    </source>
</reference>
<dbReference type="Pfam" id="PF09250">
    <property type="entry name" value="Prim-Pol"/>
    <property type="match status" value="1"/>
</dbReference>